<evidence type="ECO:0000313" key="1">
    <source>
        <dbReference type="EMBL" id="KFA91481.1"/>
    </source>
</evidence>
<protein>
    <submittedName>
        <fullName evidence="1">Uncharacterized protein</fullName>
    </submittedName>
</protein>
<gene>
    <name evidence="1" type="ORF">Q664_21995</name>
</gene>
<sequence>MLGSSAHAQTPVSEQHASFYGCDFAIKVVEVADPEWPYYYRPLYKISVQSAVVSPATCGLTPATVELATSKLLPDIAIAVSADGLVAGYSFGEYIRAFGPWTRIRVHSLNPSSLVSLKVVGLMSNHVPTNGGAGMPAGTSLSGLSLLTTGDLQVTGSFGGNSLTEDPATTAWPYPIVTGNNFTATYSGFFGQWSLAPSIVTY</sequence>
<name>A0A084SSP6_9BACT</name>
<accession>A0A084SSP6</accession>
<evidence type="ECO:0000313" key="2">
    <source>
        <dbReference type="Proteomes" id="UP000028547"/>
    </source>
</evidence>
<dbReference type="EMBL" id="JPMI01000142">
    <property type="protein sequence ID" value="KFA91481.1"/>
    <property type="molecule type" value="Genomic_DNA"/>
</dbReference>
<dbReference type="AlphaFoldDB" id="A0A084SSP6"/>
<dbReference type="Proteomes" id="UP000028547">
    <property type="component" value="Unassembled WGS sequence"/>
</dbReference>
<organism evidence="1 2">
    <name type="scientific">Archangium violaceum Cb vi76</name>
    <dbReference type="NCBI Taxonomy" id="1406225"/>
    <lineage>
        <taxon>Bacteria</taxon>
        <taxon>Pseudomonadati</taxon>
        <taxon>Myxococcota</taxon>
        <taxon>Myxococcia</taxon>
        <taxon>Myxococcales</taxon>
        <taxon>Cystobacterineae</taxon>
        <taxon>Archangiaceae</taxon>
        <taxon>Archangium</taxon>
    </lineage>
</organism>
<comment type="caution">
    <text evidence="1">The sequence shown here is derived from an EMBL/GenBank/DDBJ whole genome shotgun (WGS) entry which is preliminary data.</text>
</comment>
<reference evidence="1 2" key="1">
    <citation type="submission" date="2014-07" db="EMBL/GenBank/DDBJ databases">
        <title>Draft Genome Sequence of Gephyronic Acid Producer, Cystobacter violaceus Strain Cb vi76.</title>
        <authorList>
            <person name="Stevens D.C."/>
            <person name="Young J."/>
            <person name="Carmichael R."/>
            <person name="Tan J."/>
            <person name="Taylor R.E."/>
        </authorList>
    </citation>
    <scope>NUCLEOTIDE SEQUENCE [LARGE SCALE GENOMIC DNA]</scope>
    <source>
        <strain evidence="1 2">Cb vi76</strain>
    </source>
</reference>
<proteinExistence type="predicted"/>